<protein>
    <submittedName>
        <fullName evidence="2">Uncharacterized protein</fullName>
    </submittedName>
</protein>
<dbReference type="Proteomes" id="UP001152795">
    <property type="component" value="Unassembled WGS sequence"/>
</dbReference>
<evidence type="ECO:0000313" key="3">
    <source>
        <dbReference type="Proteomes" id="UP001152795"/>
    </source>
</evidence>
<feature type="non-terminal residue" evidence="2">
    <location>
        <position position="136"/>
    </location>
</feature>
<organism evidence="2 3">
    <name type="scientific">Paramuricea clavata</name>
    <name type="common">Red gorgonian</name>
    <name type="synonym">Violescent sea-whip</name>
    <dbReference type="NCBI Taxonomy" id="317549"/>
    <lineage>
        <taxon>Eukaryota</taxon>
        <taxon>Metazoa</taxon>
        <taxon>Cnidaria</taxon>
        <taxon>Anthozoa</taxon>
        <taxon>Octocorallia</taxon>
        <taxon>Malacalcyonacea</taxon>
        <taxon>Plexauridae</taxon>
        <taxon>Paramuricea</taxon>
    </lineage>
</organism>
<reference evidence="2" key="1">
    <citation type="submission" date="2020-04" db="EMBL/GenBank/DDBJ databases">
        <authorList>
            <person name="Alioto T."/>
            <person name="Alioto T."/>
            <person name="Gomez Garrido J."/>
        </authorList>
    </citation>
    <scope>NUCLEOTIDE SEQUENCE</scope>
    <source>
        <strain evidence="2">A484AB</strain>
    </source>
</reference>
<sequence>NVFGLPTSSMVNAFSSPGLGSNTDTISSVAAINSGLDLSDFPVLANRPMAHIPSSVSSPSSTANPGSFVGRASYGLVSKRGEPTTEFTMLNEDFPALPGTSIKAEMSTESLSQENKPAVQRFGSTSSYEQVAKDEM</sequence>
<dbReference type="OrthoDB" id="25391at2759"/>
<evidence type="ECO:0000256" key="1">
    <source>
        <dbReference type="SAM" id="MobiDB-lite"/>
    </source>
</evidence>
<accession>A0A7D9JWY4</accession>
<gene>
    <name evidence="2" type="ORF">PACLA_8A077860</name>
</gene>
<proteinExistence type="predicted"/>
<comment type="caution">
    <text evidence="2">The sequence shown here is derived from an EMBL/GenBank/DDBJ whole genome shotgun (WGS) entry which is preliminary data.</text>
</comment>
<keyword evidence="3" id="KW-1185">Reference proteome</keyword>
<dbReference type="AlphaFoldDB" id="A0A7D9JWY4"/>
<name>A0A7D9JWY4_PARCT</name>
<feature type="non-terminal residue" evidence="2">
    <location>
        <position position="1"/>
    </location>
</feature>
<dbReference type="EMBL" id="CACRXK020022241">
    <property type="protein sequence ID" value="CAB4036631.1"/>
    <property type="molecule type" value="Genomic_DNA"/>
</dbReference>
<evidence type="ECO:0000313" key="2">
    <source>
        <dbReference type="EMBL" id="CAB4036631.1"/>
    </source>
</evidence>
<feature type="region of interest" description="Disordered" evidence="1">
    <location>
        <begin position="105"/>
        <end position="136"/>
    </location>
</feature>